<proteinExistence type="predicted"/>
<protein>
    <recommendedName>
        <fullName evidence="2">DUF1985 domain-containing protein</fullName>
    </recommendedName>
</protein>
<feature type="domain" description="DUF1985" evidence="2">
    <location>
        <begin position="49"/>
        <end position="158"/>
    </location>
</feature>
<evidence type="ECO:0000313" key="4">
    <source>
        <dbReference type="Proteomes" id="UP000032141"/>
    </source>
</evidence>
<dbReference type="Proteomes" id="UP000032141">
    <property type="component" value="Chromosome C5"/>
</dbReference>
<evidence type="ECO:0000259" key="2">
    <source>
        <dbReference type="Pfam" id="PF09331"/>
    </source>
</evidence>
<feature type="compositionally biased region" description="Basic residues" evidence="1">
    <location>
        <begin position="392"/>
        <end position="404"/>
    </location>
</feature>
<dbReference type="PANTHER" id="PTHR48449:SF1">
    <property type="entry name" value="DUF1985 DOMAIN-CONTAINING PROTEIN"/>
    <property type="match status" value="1"/>
</dbReference>
<evidence type="ECO:0000313" key="3">
    <source>
        <dbReference type="EnsemblPlants" id="Bo5g049500.1"/>
    </source>
</evidence>
<reference evidence="3" key="2">
    <citation type="submission" date="2015-03" db="UniProtKB">
        <authorList>
            <consortium name="EnsemblPlants"/>
        </authorList>
    </citation>
    <scope>IDENTIFICATION</scope>
</reference>
<keyword evidence="4" id="KW-1185">Reference proteome</keyword>
<feature type="region of interest" description="Disordered" evidence="1">
    <location>
        <begin position="355"/>
        <end position="423"/>
    </location>
</feature>
<dbReference type="InterPro" id="IPR015410">
    <property type="entry name" value="DUF1985"/>
</dbReference>
<dbReference type="Gramene" id="Bo5g049500.1">
    <property type="protein sequence ID" value="Bo5g049500.1"/>
    <property type="gene ID" value="Bo5g049500"/>
</dbReference>
<dbReference type="eggNOG" id="ENOG502QSZR">
    <property type="taxonomic scope" value="Eukaryota"/>
</dbReference>
<evidence type="ECO:0000256" key="1">
    <source>
        <dbReference type="SAM" id="MobiDB-lite"/>
    </source>
</evidence>
<name>A0A0D3CDV3_BRAOL</name>
<dbReference type="AlphaFoldDB" id="A0A0D3CDV3"/>
<reference evidence="3 4" key="1">
    <citation type="journal article" date="2014" name="Genome Biol.">
        <title>Transcriptome and methylome profiling reveals relics of genome dominance in the mesopolyploid Brassica oleracea.</title>
        <authorList>
            <person name="Parkin I.A."/>
            <person name="Koh C."/>
            <person name="Tang H."/>
            <person name="Robinson S.J."/>
            <person name="Kagale S."/>
            <person name="Clarke W.E."/>
            <person name="Town C.D."/>
            <person name="Nixon J."/>
            <person name="Krishnakumar V."/>
            <person name="Bidwell S.L."/>
            <person name="Denoeud F."/>
            <person name="Belcram H."/>
            <person name="Links M.G."/>
            <person name="Just J."/>
            <person name="Clarke C."/>
            <person name="Bender T."/>
            <person name="Huebert T."/>
            <person name="Mason A.S."/>
            <person name="Pires J.C."/>
            <person name="Barker G."/>
            <person name="Moore J."/>
            <person name="Walley P.G."/>
            <person name="Manoli S."/>
            <person name="Batley J."/>
            <person name="Edwards D."/>
            <person name="Nelson M.N."/>
            <person name="Wang X."/>
            <person name="Paterson A.H."/>
            <person name="King G."/>
            <person name="Bancroft I."/>
            <person name="Chalhoub B."/>
            <person name="Sharpe A.G."/>
        </authorList>
    </citation>
    <scope>NUCLEOTIDE SEQUENCE</scope>
    <source>
        <strain evidence="3 4">cv. TO1000</strain>
    </source>
</reference>
<dbReference type="PANTHER" id="PTHR48449">
    <property type="entry name" value="DUF1985 DOMAIN-CONTAINING PROTEIN"/>
    <property type="match status" value="1"/>
</dbReference>
<dbReference type="EnsemblPlants" id="Bo5g049500.1">
    <property type="protein sequence ID" value="Bo5g049500.1"/>
    <property type="gene ID" value="Bo5g049500"/>
</dbReference>
<dbReference type="HOGENOM" id="CLU_017415_6_0_1"/>
<dbReference type="Pfam" id="PF09331">
    <property type="entry name" value="DUF1985"/>
    <property type="match status" value="1"/>
</dbReference>
<accession>A0A0D3CDV3</accession>
<sequence length="423" mass="48320">MFASVNSFKDTDLELPKRVYAEGLEPQVNKINSCCRMEVIRDLKKAISAETPLQFSLQEYHAVTGLKISRESSCDIVKWKNNGGFWSELLRTGGASKKVHNWTRRDRMRLIYLFVIMGVVMGRDEKVNIPHIYIKLVMDLDKLRKFHWGLHSYDFLLSSIEKARKKLVKKNSYIFEGFSYAFQIWIMEAIPDFGEICGRRVTDSFRVPSCSNWKGVAKVSNEDIIQLENSFTEKGDLFSVISVTGNGDVFLHADYTRKDEMEDERVDFLLNRIKNKFDWSNTKWPVIEPEETEMEEADIEDIKSEADKSVNDTDIAEDVGTSSVNVTGKGKRKIHDEGAETRKKKLLCKQTTEVNREKNGNMGSEVSQLREAISLSAEGSIPKSKTDEAPPKRKTIQAPAKKKVNQAQAPAKKNVFLKRKCKT</sequence>
<organism evidence="3 4">
    <name type="scientific">Brassica oleracea var. oleracea</name>
    <dbReference type="NCBI Taxonomy" id="109376"/>
    <lineage>
        <taxon>Eukaryota</taxon>
        <taxon>Viridiplantae</taxon>
        <taxon>Streptophyta</taxon>
        <taxon>Embryophyta</taxon>
        <taxon>Tracheophyta</taxon>
        <taxon>Spermatophyta</taxon>
        <taxon>Magnoliopsida</taxon>
        <taxon>eudicotyledons</taxon>
        <taxon>Gunneridae</taxon>
        <taxon>Pentapetalae</taxon>
        <taxon>rosids</taxon>
        <taxon>malvids</taxon>
        <taxon>Brassicales</taxon>
        <taxon>Brassicaceae</taxon>
        <taxon>Brassiceae</taxon>
        <taxon>Brassica</taxon>
    </lineage>
</organism>
<dbReference type="OMA" id="CRMEVIR"/>